<protein>
    <recommendedName>
        <fullName evidence="4">F-box domain-containing protein</fullName>
    </recommendedName>
</protein>
<dbReference type="EMBL" id="JAXOVC010000010">
    <property type="protein sequence ID" value="KAK4496118.1"/>
    <property type="molecule type" value="Genomic_DNA"/>
</dbReference>
<feature type="region of interest" description="Disordered" evidence="1">
    <location>
        <begin position="192"/>
        <end position="222"/>
    </location>
</feature>
<reference evidence="2 3" key="1">
    <citation type="journal article" date="2023" name="G3 (Bethesda)">
        <title>A chromosome-level genome assembly of Zasmidium syzygii isolated from banana leaves.</title>
        <authorList>
            <person name="van Westerhoven A.C."/>
            <person name="Mehrabi R."/>
            <person name="Talebi R."/>
            <person name="Steentjes M.B.F."/>
            <person name="Corcolon B."/>
            <person name="Chong P.A."/>
            <person name="Kema G.H.J."/>
            <person name="Seidl M.F."/>
        </authorList>
    </citation>
    <scope>NUCLEOTIDE SEQUENCE [LARGE SCALE GENOMIC DNA]</scope>
    <source>
        <strain evidence="2 3">P124</strain>
    </source>
</reference>
<feature type="compositionally biased region" description="Low complexity" evidence="1">
    <location>
        <begin position="42"/>
        <end position="129"/>
    </location>
</feature>
<name>A0ABR0E4D2_ZASCE</name>
<feature type="compositionally biased region" description="Polar residues" evidence="1">
    <location>
        <begin position="209"/>
        <end position="222"/>
    </location>
</feature>
<evidence type="ECO:0000256" key="1">
    <source>
        <dbReference type="SAM" id="MobiDB-lite"/>
    </source>
</evidence>
<feature type="region of interest" description="Disordered" evidence="1">
    <location>
        <begin position="1"/>
        <end position="174"/>
    </location>
</feature>
<evidence type="ECO:0000313" key="3">
    <source>
        <dbReference type="Proteomes" id="UP001305779"/>
    </source>
</evidence>
<sequence>MAFDDDVDMTDAGLFDDDGDIKMISPVRRNPSRAAAPQTPNTRATSPQAPTTRAAAAQASSSRAGATTTRAASTSRAAAPQAPASRAAAPQTPATRAAASQASSSKTPAPQTPASRAAPPRASSARSAAPQPPRSKTTAPQTPASRAAAHPPPSSRSAAPQNLTPRTAPRQTPAARAIRLQVAAIRANAANAATPQASASKAVAPRPSTPTALTPQPSGRTPQTRAIAALAARIPGLLKTKASYRLFHDSKLMEKIFSHLTVLGLFKIQRVKKSFRATVVGSELLQEKMLLREKQQPRIIDLPKSSSLNWVLRNYIFLPRLAVEKGIVEGVHFLLMTDGHLEVRREYDPEYPAPTAHRCIDLTNKKASWRKMRVHRNYTGPIFSRIKMLYRHPHQRTWNKQAECKTLPPNATLGDVLDIVEGILEIYWRWRVEGTKLPVDFEKVVYQPPKAPPKAPPTSATARR</sequence>
<proteinExistence type="predicted"/>
<feature type="compositionally biased region" description="Low complexity" evidence="1">
    <location>
        <begin position="143"/>
        <end position="174"/>
    </location>
</feature>
<dbReference type="Proteomes" id="UP001305779">
    <property type="component" value="Unassembled WGS sequence"/>
</dbReference>
<keyword evidence="3" id="KW-1185">Reference proteome</keyword>
<dbReference type="InterPro" id="IPR051425">
    <property type="entry name" value="Formin_Homology"/>
</dbReference>
<feature type="compositionally biased region" description="Low complexity" evidence="1">
    <location>
        <begin position="192"/>
        <end position="204"/>
    </location>
</feature>
<organism evidence="2 3">
    <name type="scientific">Zasmidium cellare</name>
    <name type="common">Wine cellar mold</name>
    <name type="synonym">Racodium cellare</name>
    <dbReference type="NCBI Taxonomy" id="395010"/>
    <lineage>
        <taxon>Eukaryota</taxon>
        <taxon>Fungi</taxon>
        <taxon>Dikarya</taxon>
        <taxon>Ascomycota</taxon>
        <taxon>Pezizomycotina</taxon>
        <taxon>Dothideomycetes</taxon>
        <taxon>Dothideomycetidae</taxon>
        <taxon>Mycosphaerellales</taxon>
        <taxon>Mycosphaerellaceae</taxon>
        <taxon>Zasmidium</taxon>
    </lineage>
</organism>
<evidence type="ECO:0008006" key="4">
    <source>
        <dbReference type="Google" id="ProtNLM"/>
    </source>
</evidence>
<accession>A0ABR0E4D2</accession>
<comment type="caution">
    <text evidence="2">The sequence shown here is derived from an EMBL/GenBank/DDBJ whole genome shotgun (WGS) entry which is preliminary data.</text>
</comment>
<evidence type="ECO:0000313" key="2">
    <source>
        <dbReference type="EMBL" id="KAK4496118.1"/>
    </source>
</evidence>
<gene>
    <name evidence="2" type="ORF">PRZ48_012097</name>
</gene>
<dbReference type="PANTHER" id="PTHR45725">
    <property type="entry name" value="FORMIN HOMOLOGY 2 FAMILY MEMBER"/>
    <property type="match status" value="1"/>
</dbReference>
<dbReference type="PANTHER" id="PTHR45725:SF18">
    <property type="entry name" value="ORC1-LIKE AAA ATPASE DOMAIN-CONTAINING PROTEIN"/>
    <property type="match status" value="1"/>
</dbReference>
<feature type="compositionally biased region" description="Acidic residues" evidence="1">
    <location>
        <begin position="1"/>
        <end position="19"/>
    </location>
</feature>